<evidence type="ECO:0000256" key="2">
    <source>
        <dbReference type="RuleBase" id="RU003457"/>
    </source>
</evidence>
<evidence type="ECO:0000256" key="1">
    <source>
        <dbReference type="ARBA" id="ARBA00008416"/>
    </source>
</evidence>
<comment type="similarity">
    <text evidence="1 2">Belongs to the pirin family.</text>
</comment>
<protein>
    <submittedName>
        <fullName evidence="5">Putative pirin-like protein</fullName>
    </submittedName>
</protein>
<gene>
    <name evidence="5" type="ORF">CC85DRAFT_283707</name>
</gene>
<dbReference type="Proteomes" id="UP000053611">
    <property type="component" value="Unassembled WGS sequence"/>
</dbReference>
<dbReference type="InterPro" id="IPR012093">
    <property type="entry name" value="Pirin"/>
</dbReference>
<dbReference type="RefSeq" id="XP_018280678.1">
    <property type="nucleotide sequence ID" value="XM_018422466.1"/>
</dbReference>
<dbReference type="PANTHER" id="PTHR13903:SF8">
    <property type="entry name" value="PIRIN"/>
    <property type="match status" value="1"/>
</dbReference>
<evidence type="ECO:0000259" key="3">
    <source>
        <dbReference type="Pfam" id="PF02678"/>
    </source>
</evidence>
<evidence type="ECO:0000313" key="6">
    <source>
        <dbReference type="Proteomes" id="UP000053611"/>
    </source>
</evidence>
<dbReference type="Gene3D" id="2.60.120.10">
    <property type="entry name" value="Jelly Rolls"/>
    <property type="match status" value="2"/>
</dbReference>
<proteinExistence type="inferred from homology"/>
<keyword evidence="6" id="KW-1185">Reference proteome</keyword>
<evidence type="ECO:0000313" key="5">
    <source>
        <dbReference type="EMBL" id="KLT44187.1"/>
    </source>
</evidence>
<dbReference type="InterPro" id="IPR014710">
    <property type="entry name" value="RmlC-like_jellyroll"/>
</dbReference>
<feature type="domain" description="Pirin N-terminal" evidence="3">
    <location>
        <begin position="75"/>
        <end position="148"/>
    </location>
</feature>
<sequence length="363" mass="38882">MRASLRLAQIGKAFALPPLGKSWPGPGPFLYVKYHRDNYPAGNGALGPDAALLKDRVLGNDFADKDGWNMYMGTSVPGFPAHPHRGMETVTIVRAGMIDHADSTGSGARYAAGDVQWVTAGAGVVHSEMFPLLKTEGGNTLDIYQPWLNLAAEDKDADPEFVMLWDEAIPRVERDGATVQVIAGEFFGVTPPAPPKRSWASRPTSDIAAWVVEMAPGASVTLPPTNTPRTERTVYVHAPAPGPAGPEASDEPVAVNVGGEWVRDWHAVALAPGSGEVVLQNSGRAARVLVLQSVPIGEPVAVRGPFVMNTEQENLDAFAVYRKTKFGGFPHPSDKPTYGDAPRFAVYRGGRREEPGKKFAKAV</sequence>
<name>A0A0J0XSY7_9TREE</name>
<dbReference type="OrthoDB" id="198735at2759"/>
<organism evidence="5 6">
    <name type="scientific">Cutaneotrichosporon oleaginosum</name>
    <dbReference type="NCBI Taxonomy" id="879819"/>
    <lineage>
        <taxon>Eukaryota</taxon>
        <taxon>Fungi</taxon>
        <taxon>Dikarya</taxon>
        <taxon>Basidiomycota</taxon>
        <taxon>Agaricomycotina</taxon>
        <taxon>Tremellomycetes</taxon>
        <taxon>Trichosporonales</taxon>
        <taxon>Trichosporonaceae</taxon>
        <taxon>Cutaneotrichosporon</taxon>
    </lineage>
</organism>
<dbReference type="STRING" id="879819.A0A0J0XSY7"/>
<dbReference type="GeneID" id="28983069"/>
<dbReference type="EMBL" id="KQ087188">
    <property type="protein sequence ID" value="KLT44187.1"/>
    <property type="molecule type" value="Genomic_DNA"/>
</dbReference>
<dbReference type="PANTHER" id="PTHR13903">
    <property type="entry name" value="PIRIN-RELATED"/>
    <property type="match status" value="1"/>
</dbReference>
<dbReference type="Pfam" id="PF05726">
    <property type="entry name" value="Pirin_C"/>
    <property type="match status" value="1"/>
</dbReference>
<accession>A0A0J0XSY7</accession>
<dbReference type="InterPro" id="IPR003829">
    <property type="entry name" value="Pirin_N_dom"/>
</dbReference>
<feature type="domain" description="Pirin C-terminal" evidence="4">
    <location>
        <begin position="244"/>
        <end position="327"/>
    </location>
</feature>
<evidence type="ECO:0000259" key="4">
    <source>
        <dbReference type="Pfam" id="PF05726"/>
    </source>
</evidence>
<dbReference type="InterPro" id="IPR008778">
    <property type="entry name" value="Pirin_C_dom"/>
</dbReference>
<dbReference type="AlphaFoldDB" id="A0A0J0XSY7"/>
<dbReference type="InterPro" id="IPR011051">
    <property type="entry name" value="RmlC_Cupin_sf"/>
</dbReference>
<dbReference type="Pfam" id="PF02678">
    <property type="entry name" value="Pirin"/>
    <property type="match status" value="1"/>
</dbReference>
<reference evidence="5 6" key="1">
    <citation type="submission" date="2015-03" db="EMBL/GenBank/DDBJ databases">
        <title>Genomics and transcriptomics of the oil-accumulating basidiomycete yeast T. oleaginosus allow insights into substrate utilization and the diverse evolutionary trajectories of mating systems in fungi.</title>
        <authorList>
            <consortium name="DOE Joint Genome Institute"/>
            <person name="Kourist R."/>
            <person name="Kracht O."/>
            <person name="Bracharz F."/>
            <person name="Lipzen A."/>
            <person name="Nolan M."/>
            <person name="Ohm R."/>
            <person name="Grigoriev I."/>
            <person name="Sun S."/>
            <person name="Heitman J."/>
            <person name="Bruck T."/>
            <person name="Nowrousian M."/>
        </authorList>
    </citation>
    <scope>NUCLEOTIDE SEQUENCE [LARGE SCALE GENOMIC DNA]</scope>
    <source>
        <strain evidence="5 6">IBC0246</strain>
    </source>
</reference>
<dbReference type="SUPFAM" id="SSF51182">
    <property type="entry name" value="RmlC-like cupins"/>
    <property type="match status" value="1"/>
</dbReference>